<reference evidence="1 2" key="1">
    <citation type="submission" date="2024-05" db="EMBL/GenBank/DDBJ databases">
        <title>A draft genome resource for the thread blight pathogen Marasmius tenuissimus strain MS-2.</title>
        <authorList>
            <person name="Yulfo-Soto G.E."/>
            <person name="Baruah I.K."/>
            <person name="Amoako-Attah I."/>
            <person name="Bukari Y."/>
            <person name="Meinhardt L.W."/>
            <person name="Bailey B.A."/>
            <person name="Cohen S.P."/>
        </authorList>
    </citation>
    <scope>NUCLEOTIDE SEQUENCE [LARGE SCALE GENOMIC DNA]</scope>
    <source>
        <strain evidence="1 2">MS-2</strain>
    </source>
</reference>
<accession>A0ABR2ZBU5</accession>
<keyword evidence="2" id="KW-1185">Reference proteome</keyword>
<evidence type="ECO:0000313" key="1">
    <source>
        <dbReference type="EMBL" id="KAL0058753.1"/>
    </source>
</evidence>
<sequence>MFDSAISPRFRGGNFSVVHGNQINNHYLNLQSSERGLVRFRPGEEWEEMLYREYDRIPLGRIKLLKTLCHEPVAVDSKRRRIMPNSGEKGRPRAERVVEIASIVYDGRDESLPLLAVRYTGREAKELFKRDCIHFSRQRATNTPQVRAFNDSHIPIIIFNEELVPLRHFLERNLYSAQVLIYLRLRTVWGALLDGSSDELRAWILSTSEGWDLNHLLWLRPQTGVLCIGPPGPRPEDKPNRRLFVWLNRPALEDPRQHRHDHLNLPSLPLSMCSSPIFLDYVMHNVPEWLAVLTISSFIAHRKSGPAHRGVHCWKQNLMTEEWTDPDYFLRRVLKIPFHRWSYNHGMCSHLPTSVYYKTTEKGGMRVLFTQSTQFPGFFFSRQDARSTYRTREEEWLTQAASIFDRLSVPRREWPLYAIITGLTLQLTSEGKKPLSIEDDDGWNAIHGSPCYLFVPPPPQLPNSAPDIEAWLRGENLYYYSFDPEGGSAITEEERTSLGLPSFSSEARVNYAYWDTDVYNFMEQWQEAKGFDYTTTDYAESLGIPVLEVISQR</sequence>
<evidence type="ECO:0000313" key="2">
    <source>
        <dbReference type="Proteomes" id="UP001437256"/>
    </source>
</evidence>
<proteinExistence type="predicted"/>
<comment type="caution">
    <text evidence="1">The sequence shown here is derived from an EMBL/GenBank/DDBJ whole genome shotgun (WGS) entry which is preliminary data.</text>
</comment>
<protein>
    <submittedName>
        <fullName evidence="1">Uncharacterized protein</fullName>
    </submittedName>
</protein>
<dbReference type="Proteomes" id="UP001437256">
    <property type="component" value="Unassembled WGS sequence"/>
</dbReference>
<organism evidence="1 2">
    <name type="scientific">Marasmius tenuissimus</name>
    <dbReference type="NCBI Taxonomy" id="585030"/>
    <lineage>
        <taxon>Eukaryota</taxon>
        <taxon>Fungi</taxon>
        <taxon>Dikarya</taxon>
        <taxon>Basidiomycota</taxon>
        <taxon>Agaricomycotina</taxon>
        <taxon>Agaricomycetes</taxon>
        <taxon>Agaricomycetidae</taxon>
        <taxon>Agaricales</taxon>
        <taxon>Marasmiineae</taxon>
        <taxon>Marasmiaceae</taxon>
        <taxon>Marasmius</taxon>
    </lineage>
</organism>
<name>A0ABR2ZBU5_9AGAR</name>
<gene>
    <name evidence="1" type="ORF">AAF712_014561</name>
</gene>
<dbReference type="EMBL" id="JBBXMP010000278">
    <property type="protein sequence ID" value="KAL0058753.1"/>
    <property type="molecule type" value="Genomic_DNA"/>
</dbReference>